<dbReference type="EMBL" id="JBBNAG010000002">
    <property type="protein sequence ID" value="KAK9156875.1"/>
    <property type="molecule type" value="Genomic_DNA"/>
</dbReference>
<organism evidence="2 3">
    <name type="scientific">Stephania cephalantha</name>
    <dbReference type="NCBI Taxonomy" id="152367"/>
    <lineage>
        <taxon>Eukaryota</taxon>
        <taxon>Viridiplantae</taxon>
        <taxon>Streptophyta</taxon>
        <taxon>Embryophyta</taxon>
        <taxon>Tracheophyta</taxon>
        <taxon>Spermatophyta</taxon>
        <taxon>Magnoliopsida</taxon>
        <taxon>Ranunculales</taxon>
        <taxon>Menispermaceae</taxon>
        <taxon>Menispermoideae</taxon>
        <taxon>Cissampelideae</taxon>
        <taxon>Stephania</taxon>
    </lineage>
</organism>
<feature type="compositionally biased region" description="Basic and acidic residues" evidence="1">
    <location>
        <begin position="32"/>
        <end position="49"/>
    </location>
</feature>
<protein>
    <submittedName>
        <fullName evidence="2">Uncharacterized protein</fullName>
    </submittedName>
</protein>
<proteinExistence type="predicted"/>
<accession>A0AAP0KRG2</accession>
<evidence type="ECO:0000313" key="2">
    <source>
        <dbReference type="EMBL" id="KAK9156875.1"/>
    </source>
</evidence>
<comment type="caution">
    <text evidence="2">The sequence shown here is derived from an EMBL/GenBank/DDBJ whole genome shotgun (WGS) entry which is preliminary data.</text>
</comment>
<name>A0AAP0KRG2_9MAGN</name>
<evidence type="ECO:0000256" key="1">
    <source>
        <dbReference type="SAM" id="MobiDB-lite"/>
    </source>
</evidence>
<feature type="region of interest" description="Disordered" evidence="1">
    <location>
        <begin position="1"/>
        <end position="49"/>
    </location>
</feature>
<keyword evidence="3" id="KW-1185">Reference proteome</keyword>
<sequence length="49" mass="5352">MRERDRSNKREEIETAAPTLGGGADGGSRATRGRELPVQRRAREETGAV</sequence>
<reference evidence="2 3" key="1">
    <citation type="submission" date="2024-01" db="EMBL/GenBank/DDBJ databases">
        <title>Genome assemblies of Stephania.</title>
        <authorList>
            <person name="Yang L."/>
        </authorList>
    </citation>
    <scope>NUCLEOTIDE SEQUENCE [LARGE SCALE GENOMIC DNA]</scope>
    <source>
        <strain evidence="2">JXDWG</strain>
        <tissue evidence="2">Leaf</tissue>
    </source>
</reference>
<gene>
    <name evidence="2" type="ORF">Scep_003449</name>
</gene>
<evidence type="ECO:0000313" key="3">
    <source>
        <dbReference type="Proteomes" id="UP001419268"/>
    </source>
</evidence>
<dbReference type="AlphaFoldDB" id="A0AAP0KRG2"/>
<dbReference type="Proteomes" id="UP001419268">
    <property type="component" value="Unassembled WGS sequence"/>
</dbReference>
<feature type="compositionally biased region" description="Basic and acidic residues" evidence="1">
    <location>
        <begin position="1"/>
        <end position="13"/>
    </location>
</feature>